<sequence length="155" mass="17977">MPRILGVDIPNNKPLYSALTAIYGVGLTTSRKIVQKAFFNEIKPLNKLTREEKEELDKKLRIKVNELTKDHLATISQIIINLQNNTEKYIYHEFLFEGDLRKKVSDNIKNLVEINCYIGIRHRRGLPVHGQRTRTNARTRKGPRKTVANKKIESK</sequence>
<dbReference type="Proteomes" id="UP000077623">
    <property type="component" value="Unassembled WGS sequence"/>
</dbReference>
<evidence type="ECO:0000256" key="7">
    <source>
        <dbReference type="RuleBase" id="RU003830"/>
    </source>
</evidence>
<evidence type="ECO:0000256" key="2">
    <source>
        <dbReference type="ARBA" id="ARBA00022730"/>
    </source>
</evidence>
<keyword evidence="4 6" id="KW-0689">Ribosomal protein</keyword>
<dbReference type="PIRSF" id="PIRSF002134">
    <property type="entry name" value="Ribosomal_S13"/>
    <property type="match status" value="1"/>
</dbReference>
<dbReference type="RefSeq" id="WP_187150230.1">
    <property type="nucleotide sequence ID" value="NZ_LWUJ01000011.1"/>
</dbReference>
<evidence type="ECO:0000256" key="1">
    <source>
        <dbReference type="ARBA" id="ARBA00008080"/>
    </source>
</evidence>
<dbReference type="GO" id="GO:0003735">
    <property type="term" value="F:structural constituent of ribosome"/>
    <property type="evidence" value="ECO:0007669"/>
    <property type="project" value="InterPro"/>
</dbReference>
<gene>
    <name evidence="6" type="primary">rpsM</name>
    <name evidence="9" type="ORF">A6V39_03050</name>
</gene>
<keyword evidence="10" id="KW-1185">Reference proteome</keyword>
<dbReference type="Pfam" id="PF00416">
    <property type="entry name" value="Ribosomal_S13"/>
    <property type="match status" value="1"/>
</dbReference>
<feature type="region of interest" description="Disordered" evidence="8">
    <location>
        <begin position="128"/>
        <end position="155"/>
    </location>
</feature>
<evidence type="ECO:0000313" key="10">
    <source>
        <dbReference type="Proteomes" id="UP000077623"/>
    </source>
</evidence>
<evidence type="ECO:0000256" key="4">
    <source>
        <dbReference type="ARBA" id="ARBA00022980"/>
    </source>
</evidence>
<proteinExistence type="inferred from homology"/>
<dbReference type="GO" id="GO:0019843">
    <property type="term" value="F:rRNA binding"/>
    <property type="evidence" value="ECO:0007669"/>
    <property type="project" value="UniProtKB-UniRule"/>
</dbReference>
<dbReference type="STRING" id="432608.A6V39_03050"/>
<evidence type="ECO:0000313" key="9">
    <source>
        <dbReference type="EMBL" id="OAL10388.1"/>
    </source>
</evidence>
<keyword evidence="5 6" id="KW-0687">Ribonucleoprotein</keyword>
<name>A0A1A9QDQ7_9MOLU</name>
<dbReference type="EMBL" id="LWUJ01000011">
    <property type="protein sequence ID" value="OAL10388.1"/>
    <property type="molecule type" value="Genomic_DNA"/>
</dbReference>
<comment type="function">
    <text evidence="6">Located at the top of the head of the 30S subunit, it contacts several helices of the 16S rRNA. In the 70S ribosome it contacts the 23S rRNA (bridge B1a) and protein L5 of the 50S subunit (bridge B1b), connecting the 2 subunits; these bridges are implicated in subunit movement. Contacts the tRNAs in the A and P-sites.</text>
</comment>
<dbReference type="Gene3D" id="1.10.8.50">
    <property type="match status" value="1"/>
</dbReference>
<comment type="subunit">
    <text evidence="6">Part of the 30S ribosomal subunit. Forms a loose heterodimer with protein S19. Forms two bridges to the 50S subunit in the 70S ribosome.</text>
</comment>
<dbReference type="PANTHER" id="PTHR10871">
    <property type="entry name" value="30S RIBOSOMAL PROTEIN S13/40S RIBOSOMAL PROTEIN S18"/>
    <property type="match status" value="1"/>
</dbReference>
<dbReference type="InterPro" id="IPR010979">
    <property type="entry name" value="Ribosomal_uS13-like_H2TH"/>
</dbReference>
<evidence type="ECO:0000256" key="8">
    <source>
        <dbReference type="SAM" id="MobiDB-lite"/>
    </source>
</evidence>
<dbReference type="AlphaFoldDB" id="A0A1A9QDQ7"/>
<comment type="similarity">
    <text evidence="1 6 7">Belongs to the universal ribosomal protein uS13 family.</text>
</comment>
<protein>
    <recommendedName>
        <fullName evidence="6">Small ribosomal subunit protein uS13</fullName>
    </recommendedName>
</protein>
<keyword evidence="6" id="KW-0820">tRNA-binding</keyword>
<evidence type="ECO:0000256" key="5">
    <source>
        <dbReference type="ARBA" id="ARBA00023274"/>
    </source>
</evidence>
<evidence type="ECO:0000256" key="3">
    <source>
        <dbReference type="ARBA" id="ARBA00022884"/>
    </source>
</evidence>
<organism evidence="9 10">
    <name type="scientific">Candidatus Mycoplasma haematobovis</name>
    <dbReference type="NCBI Taxonomy" id="432608"/>
    <lineage>
        <taxon>Bacteria</taxon>
        <taxon>Bacillati</taxon>
        <taxon>Mycoplasmatota</taxon>
        <taxon>Mollicutes</taxon>
        <taxon>Mycoplasmataceae</taxon>
        <taxon>Mycoplasma</taxon>
    </lineage>
</organism>
<dbReference type="GO" id="GO:0005829">
    <property type="term" value="C:cytosol"/>
    <property type="evidence" value="ECO:0007669"/>
    <property type="project" value="TreeGrafter"/>
</dbReference>
<dbReference type="GO" id="GO:0000049">
    <property type="term" value="F:tRNA binding"/>
    <property type="evidence" value="ECO:0007669"/>
    <property type="project" value="UniProtKB-UniRule"/>
</dbReference>
<accession>A0A1A9QDQ7</accession>
<dbReference type="InterPro" id="IPR027437">
    <property type="entry name" value="Rbsml_uS13_C"/>
</dbReference>
<dbReference type="HAMAP" id="MF_01315">
    <property type="entry name" value="Ribosomal_uS13"/>
    <property type="match status" value="1"/>
</dbReference>
<dbReference type="FunFam" id="4.10.910.10:FF:000001">
    <property type="entry name" value="30S ribosomal protein S13"/>
    <property type="match status" value="1"/>
</dbReference>
<dbReference type="InterPro" id="IPR001892">
    <property type="entry name" value="Ribosomal_uS13"/>
</dbReference>
<evidence type="ECO:0000256" key="6">
    <source>
        <dbReference type="HAMAP-Rule" id="MF_01315"/>
    </source>
</evidence>
<dbReference type="PROSITE" id="PS50159">
    <property type="entry name" value="RIBOSOMAL_S13_2"/>
    <property type="match status" value="1"/>
</dbReference>
<dbReference type="Gene3D" id="4.10.910.10">
    <property type="entry name" value="30s ribosomal protein s13, domain 2"/>
    <property type="match status" value="1"/>
</dbReference>
<dbReference type="GO" id="GO:0015935">
    <property type="term" value="C:small ribosomal subunit"/>
    <property type="evidence" value="ECO:0007669"/>
    <property type="project" value="TreeGrafter"/>
</dbReference>
<dbReference type="GO" id="GO:0006412">
    <property type="term" value="P:translation"/>
    <property type="evidence" value="ECO:0007669"/>
    <property type="project" value="UniProtKB-UniRule"/>
</dbReference>
<reference evidence="10" key="1">
    <citation type="submission" date="2016-04" db="EMBL/GenBank/DDBJ databases">
        <authorList>
            <person name="Quiroz-Castaneda R.E."/>
            <person name="Martinez-Ocampo F."/>
        </authorList>
    </citation>
    <scope>NUCLEOTIDE SEQUENCE [LARGE SCALE GENOMIC DNA]</scope>
    <source>
        <strain evidence="10">INIFAP01</strain>
    </source>
</reference>
<keyword evidence="2 6" id="KW-0699">rRNA-binding</keyword>
<dbReference type="SUPFAM" id="SSF46946">
    <property type="entry name" value="S13-like H2TH domain"/>
    <property type="match status" value="1"/>
</dbReference>
<keyword evidence="3 6" id="KW-0694">RNA-binding</keyword>
<feature type="compositionally biased region" description="Basic residues" evidence="8">
    <location>
        <begin position="128"/>
        <end position="148"/>
    </location>
</feature>
<comment type="caution">
    <text evidence="9">The sequence shown here is derived from an EMBL/GenBank/DDBJ whole genome shotgun (WGS) entry which is preliminary data.</text>
</comment>
<dbReference type="PANTHER" id="PTHR10871:SF1">
    <property type="entry name" value="SMALL RIBOSOMAL SUBUNIT PROTEIN US13M"/>
    <property type="match status" value="1"/>
</dbReference>